<organism evidence="4">
    <name type="scientific">Onchocerca ochengi</name>
    <name type="common">Filarial nematode worm</name>
    <dbReference type="NCBI Taxonomy" id="42157"/>
    <lineage>
        <taxon>Eukaryota</taxon>
        <taxon>Metazoa</taxon>
        <taxon>Ecdysozoa</taxon>
        <taxon>Nematoda</taxon>
        <taxon>Chromadorea</taxon>
        <taxon>Rhabditida</taxon>
        <taxon>Spirurina</taxon>
        <taxon>Spiruromorpha</taxon>
        <taxon>Filarioidea</taxon>
        <taxon>Onchocercidae</taxon>
        <taxon>Onchocerca</taxon>
    </lineage>
</organism>
<dbReference type="OrthoDB" id="5813557at2759"/>
<reference evidence="2 3" key="2">
    <citation type="submission" date="2018-08" db="EMBL/GenBank/DDBJ databases">
        <authorList>
            <person name="Laetsch R D."/>
            <person name="Stevens L."/>
            <person name="Kumar S."/>
            <person name="Blaxter L. M."/>
        </authorList>
    </citation>
    <scope>NUCLEOTIDE SEQUENCE [LARGE SCALE GENOMIC DNA]</scope>
</reference>
<evidence type="ECO:0000313" key="2">
    <source>
        <dbReference type="EMBL" id="VDK77299.1"/>
    </source>
</evidence>
<feature type="chain" id="PRO_5043137410" evidence="1">
    <location>
        <begin position="18"/>
        <end position="158"/>
    </location>
</feature>
<sequence length="158" mass="18041">MLKYGILLMLITVGAYCDLLSEAGDFFTKHFTDIKSLFAKDEKQLQQNVDRVKDLLATIQDKMSMLQPLANDMQKTTLGKIGDLISQVNSFRETMSNPKMDFTNKENKWEELLKKIFVTEGLNKVIPLLQKLKNSAPTTFATYLFTCIVPVLINTLRE</sequence>
<feature type="signal peptide" evidence="1">
    <location>
        <begin position="1"/>
        <end position="17"/>
    </location>
</feature>
<name>A0A182EBG3_ONCOC</name>
<evidence type="ECO:0000313" key="4">
    <source>
        <dbReference type="WBParaSite" id="nOo.2.0.1.t05396-RA"/>
    </source>
</evidence>
<dbReference type="Proteomes" id="UP000271087">
    <property type="component" value="Unassembled WGS sequence"/>
</dbReference>
<protein>
    <submittedName>
        <fullName evidence="4">Microfilariae surface-associated protein</fullName>
    </submittedName>
</protein>
<dbReference type="WBParaSite" id="nOo.2.0.1.t05396-RA">
    <property type="protein sequence ID" value="nOo.2.0.1.t05396-RA"/>
    <property type="gene ID" value="nOo.2.0.1.g05396"/>
</dbReference>
<evidence type="ECO:0000256" key="1">
    <source>
        <dbReference type="SAM" id="SignalP"/>
    </source>
</evidence>
<reference evidence="4" key="1">
    <citation type="submission" date="2016-06" db="UniProtKB">
        <authorList>
            <consortium name="WormBaseParasite"/>
        </authorList>
    </citation>
    <scope>IDENTIFICATION</scope>
</reference>
<accession>A0A182EBG3</accession>
<evidence type="ECO:0000313" key="3">
    <source>
        <dbReference type="Proteomes" id="UP000271087"/>
    </source>
</evidence>
<dbReference type="AlphaFoldDB" id="A0A182EBG3"/>
<dbReference type="PIRSF" id="PIRSF027779">
    <property type="entry name" value="UCP207779"/>
    <property type="match status" value="1"/>
</dbReference>
<keyword evidence="3" id="KW-1185">Reference proteome</keyword>
<gene>
    <name evidence="2" type="ORF">NOO_LOCUS5396</name>
</gene>
<keyword evidence="1" id="KW-0732">Signal</keyword>
<dbReference type="EMBL" id="UYRW01001423">
    <property type="protein sequence ID" value="VDK77299.1"/>
    <property type="molecule type" value="Genomic_DNA"/>
</dbReference>
<dbReference type="InterPro" id="IPR016859">
    <property type="entry name" value="UCP207779"/>
</dbReference>
<proteinExistence type="predicted"/>